<dbReference type="RefSeq" id="XP_009498291.1">
    <property type="nucleotide sequence ID" value="XM_009500016.1"/>
</dbReference>
<feature type="compositionally biased region" description="Polar residues" evidence="9">
    <location>
        <begin position="1"/>
        <end position="12"/>
    </location>
</feature>
<dbReference type="OrthoDB" id="292747at2759"/>
<dbReference type="GO" id="GO:0004169">
    <property type="term" value="F:dolichyl-phosphate-mannose-protein mannosyltransferase activity"/>
    <property type="evidence" value="ECO:0007669"/>
    <property type="project" value="TreeGrafter"/>
</dbReference>
<evidence type="ECO:0000259" key="12">
    <source>
        <dbReference type="Pfam" id="PF16192"/>
    </source>
</evidence>
<keyword evidence="14" id="KW-1185">Reference proteome</keyword>
<evidence type="ECO:0000256" key="8">
    <source>
        <dbReference type="ARBA" id="ARBA00023136"/>
    </source>
</evidence>
<protein>
    <submittedName>
        <fullName evidence="13">Uncharacterized protein</fullName>
    </submittedName>
</protein>
<keyword evidence="7 10" id="KW-1133">Transmembrane helix</keyword>
<dbReference type="InterPro" id="IPR003342">
    <property type="entry name" value="ArnT-like_N"/>
</dbReference>
<proteinExistence type="inferred from homology"/>
<evidence type="ECO:0000256" key="2">
    <source>
        <dbReference type="ARBA" id="ARBA00004922"/>
    </source>
</evidence>
<gene>
    <name evidence="13" type="ORF">H696_06276</name>
</gene>
<feature type="domain" description="ArnT-like N-terminal" evidence="11">
    <location>
        <begin position="90"/>
        <end position="144"/>
    </location>
</feature>
<dbReference type="Pfam" id="PF02366">
    <property type="entry name" value="PMT"/>
    <property type="match status" value="3"/>
</dbReference>
<evidence type="ECO:0000256" key="1">
    <source>
        <dbReference type="ARBA" id="ARBA00004127"/>
    </source>
</evidence>
<comment type="similarity">
    <text evidence="3">Belongs to the glycosyltransferase 39 family.</text>
</comment>
<dbReference type="eggNOG" id="KOG3359">
    <property type="taxonomic scope" value="Eukaryota"/>
</dbReference>
<dbReference type="EMBL" id="KB932246">
    <property type="protein sequence ID" value="KCV67304.1"/>
    <property type="molecule type" value="Genomic_DNA"/>
</dbReference>
<keyword evidence="8 10" id="KW-0472">Membrane</keyword>
<feature type="transmembrane region" description="Helical" evidence="10">
    <location>
        <begin position="970"/>
        <end position="992"/>
    </location>
</feature>
<accession>A0A058YZ87</accession>
<dbReference type="Pfam" id="PF16192">
    <property type="entry name" value="PMT_4TMC"/>
    <property type="match status" value="1"/>
</dbReference>
<comment type="subcellular location">
    <subcellularLocation>
        <location evidence="1">Endomembrane system</location>
        <topology evidence="1">Multi-pass membrane protein</topology>
    </subcellularLocation>
</comment>
<keyword evidence="4" id="KW-0328">Glycosyltransferase</keyword>
<evidence type="ECO:0000256" key="5">
    <source>
        <dbReference type="ARBA" id="ARBA00022679"/>
    </source>
</evidence>
<dbReference type="GO" id="GO:0016020">
    <property type="term" value="C:membrane"/>
    <property type="evidence" value="ECO:0007669"/>
    <property type="project" value="InterPro"/>
</dbReference>
<comment type="pathway">
    <text evidence="2">Protein modification; protein glycosylation.</text>
</comment>
<organism evidence="13">
    <name type="scientific">Fonticula alba</name>
    <name type="common">Slime mold</name>
    <dbReference type="NCBI Taxonomy" id="691883"/>
    <lineage>
        <taxon>Eukaryota</taxon>
        <taxon>Rotosphaerida</taxon>
        <taxon>Fonticulaceae</taxon>
        <taxon>Fonticula</taxon>
    </lineage>
</organism>
<feature type="domain" description="Protein O-mannosyl-transferase C-terminal four TM" evidence="12">
    <location>
        <begin position="900"/>
        <end position="982"/>
    </location>
</feature>
<evidence type="ECO:0000256" key="9">
    <source>
        <dbReference type="SAM" id="MobiDB-lite"/>
    </source>
</evidence>
<keyword evidence="6 10" id="KW-0812">Transmembrane</keyword>
<feature type="transmembrane region" description="Helical" evidence="10">
    <location>
        <begin position="377"/>
        <end position="398"/>
    </location>
</feature>
<evidence type="ECO:0000313" key="14">
    <source>
        <dbReference type="Proteomes" id="UP000030693"/>
    </source>
</evidence>
<dbReference type="Proteomes" id="UP000030693">
    <property type="component" value="Unassembled WGS sequence"/>
</dbReference>
<evidence type="ECO:0000313" key="13">
    <source>
        <dbReference type="EMBL" id="KCV67304.1"/>
    </source>
</evidence>
<evidence type="ECO:0000256" key="4">
    <source>
        <dbReference type="ARBA" id="ARBA00022676"/>
    </source>
</evidence>
<reference evidence="13" key="1">
    <citation type="submission" date="2013-04" db="EMBL/GenBank/DDBJ databases">
        <title>The Genome Sequence of Fonticula alba ATCC 38817.</title>
        <authorList>
            <consortium name="The Broad Institute Genomics Platform"/>
            <person name="Russ C."/>
            <person name="Cuomo C."/>
            <person name="Burger G."/>
            <person name="Gray M.W."/>
            <person name="Holland P.W.H."/>
            <person name="King N."/>
            <person name="Lang F.B.F."/>
            <person name="Roger A.J."/>
            <person name="Ruiz-Trillo I."/>
            <person name="Brown M."/>
            <person name="Walker B."/>
            <person name="Young S."/>
            <person name="Zeng Q."/>
            <person name="Gargeya S."/>
            <person name="Fitzgerald M."/>
            <person name="Haas B."/>
            <person name="Abouelleil A."/>
            <person name="Allen A.W."/>
            <person name="Alvarado L."/>
            <person name="Arachchi H.M."/>
            <person name="Berlin A.M."/>
            <person name="Chapman S.B."/>
            <person name="Gainer-Dewar J."/>
            <person name="Goldberg J."/>
            <person name="Griggs A."/>
            <person name="Gujja S."/>
            <person name="Hansen M."/>
            <person name="Howarth C."/>
            <person name="Imamovic A."/>
            <person name="Ireland A."/>
            <person name="Larimer J."/>
            <person name="McCowan C."/>
            <person name="Murphy C."/>
            <person name="Pearson M."/>
            <person name="Poon T.W."/>
            <person name="Priest M."/>
            <person name="Roberts A."/>
            <person name="Saif S."/>
            <person name="Shea T."/>
            <person name="Sisk P."/>
            <person name="Sykes S."/>
            <person name="Wortman J."/>
            <person name="Nusbaum C."/>
            <person name="Birren B."/>
        </authorList>
    </citation>
    <scope>NUCLEOTIDE SEQUENCE [LARGE SCALE GENOMIC DNA]</scope>
    <source>
        <strain evidence="13">ATCC 38817</strain>
    </source>
</reference>
<feature type="transmembrane region" description="Helical" evidence="10">
    <location>
        <begin position="235"/>
        <end position="254"/>
    </location>
</feature>
<feature type="domain" description="ArnT-like N-terminal" evidence="11">
    <location>
        <begin position="196"/>
        <end position="285"/>
    </location>
</feature>
<name>A0A058YZ87_FONAL</name>
<dbReference type="UniPathway" id="UPA00378"/>
<dbReference type="InterPro" id="IPR027005">
    <property type="entry name" value="PMT-like"/>
</dbReference>
<evidence type="ECO:0000259" key="11">
    <source>
        <dbReference type="Pfam" id="PF02366"/>
    </source>
</evidence>
<feature type="transmembrane region" description="Helical" evidence="10">
    <location>
        <begin position="208"/>
        <end position="228"/>
    </location>
</feature>
<dbReference type="AlphaFoldDB" id="A0A058YZ87"/>
<dbReference type="GO" id="GO:0005783">
    <property type="term" value="C:endoplasmic reticulum"/>
    <property type="evidence" value="ECO:0007669"/>
    <property type="project" value="TreeGrafter"/>
</dbReference>
<feature type="transmembrane region" description="Helical" evidence="10">
    <location>
        <begin position="930"/>
        <end position="949"/>
    </location>
</feature>
<dbReference type="STRING" id="691883.A0A058YZ87"/>
<evidence type="ECO:0000256" key="3">
    <source>
        <dbReference type="ARBA" id="ARBA00007222"/>
    </source>
</evidence>
<feature type="domain" description="ArnT-like N-terminal" evidence="11">
    <location>
        <begin position="328"/>
        <end position="391"/>
    </location>
</feature>
<sequence>MTSKDVATSRTPVRQRQRPRADVANPMQPQASATSSMPPVKAPNEGLQSECPSPATRVLGRGVPVAVPAGPKNPVRDRRIWVDWVLELALVLFALPFRTRGFAFPGSVVFDELHFTRMARDYLTGWFHLDVHPPFGKMFLAYAGHCQARIVHFLSQIGLTGFVDACARWAGFPRFSAAAAALEPLGDVTRHLGSLEQIGSHFSPEPTYYVGMRLLSVIVGVGLLPLLFKSLRIQGVGRPLAVFMALLLMFESSFEVQSRFAFLDSQLIFWCGFAWYYWIRYETRCDGFLQSMAAELRNSDTEARCEPGPRVHASLLGWQGRLPEMDIIYCGILLGLACSVKTVGLFTVAAVVLRLVVLTWRLAQDPRLPLATTLARGVRHLVTILLCVAGILGGFYAWHLSLLSGHAPAHVNSIGGIRHLGPHWSQMLTAAADHPGDEVPMSKVDVVAFGSQVTLGLSSNALDGDHRGSFLCTPELPAAASDAPAAAPGHRLVAVDRGPLCRQAHWTVELADRDIASAEASVTTSPQLRPNSFLRLRDAASGSLLTVARGTDHRPDAPDLVVIATNSTKALARDVWRLEPVASAWPGPLSLSQPHLGTYLQSEPDGGAVGEMVSQWTSAAAADAAGPTGEAVLLSFLTQFHLFHVKAGCYLAASELRPAGVAGLTASGRLLTCVKRPTKQPNPIPEGGLLRRGTLGLWGPGAPGPGVPATWTVTDVLAGASSAATVSLPCRTTLPLGQRLVELAAATLRLHRGLTEQHSAASSPWAWLVGRVPAALYWTAHQHRMAGRTGDRPDLEAVPASASGSSEIRFVANRPAWLLVLLVVALVYPGWRFVDAVLHARGCGPDCTVHGRSWLILYGSEDWVADDVRQQDKLYPAGSGADLRLEVTRRAGCRYQTSEWLRRMDASWLGWLCHFVPFCLMGRTLFAHHYLVALFFGYLLMGLALQMGWELARRRWVESAATSSTNAPRWMGMVIFGCATALVAGLLCHGYLAANSLTN</sequence>
<feature type="region of interest" description="Disordered" evidence="9">
    <location>
        <begin position="1"/>
        <end position="54"/>
    </location>
</feature>
<feature type="transmembrane region" description="Helical" evidence="10">
    <location>
        <begin position="327"/>
        <end position="357"/>
    </location>
</feature>
<dbReference type="InterPro" id="IPR032421">
    <property type="entry name" value="PMT_4TMC"/>
</dbReference>
<evidence type="ECO:0000256" key="7">
    <source>
        <dbReference type="ARBA" id="ARBA00022989"/>
    </source>
</evidence>
<dbReference type="PANTHER" id="PTHR10050">
    <property type="entry name" value="DOLICHYL-PHOSPHATE-MANNOSE--PROTEIN MANNOSYLTRANSFERASE"/>
    <property type="match status" value="1"/>
</dbReference>
<evidence type="ECO:0000256" key="6">
    <source>
        <dbReference type="ARBA" id="ARBA00022692"/>
    </source>
</evidence>
<feature type="compositionally biased region" description="Polar residues" evidence="9">
    <location>
        <begin position="27"/>
        <end position="37"/>
    </location>
</feature>
<evidence type="ECO:0000256" key="10">
    <source>
        <dbReference type="SAM" id="Phobius"/>
    </source>
</evidence>
<keyword evidence="5" id="KW-0808">Transferase</keyword>
<dbReference type="GeneID" id="20531001"/>